<protein>
    <submittedName>
        <fullName evidence="2">Uncharacterized protein</fullName>
    </submittedName>
</protein>
<dbReference type="Proteomes" id="UP000327493">
    <property type="component" value="Chromosome 4"/>
</dbReference>
<comment type="caution">
    <text evidence="2">The sequence shown here is derived from an EMBL/GenBank/DDBJ whole genome shotgun (WGS) entry which is preliminary data.</text>
</comment>
<evidence type="ECO:0000256" key="1">
    <source>
        <dbReference type="SAM" id="MobiDB-lite"/>
    </source>
</evidence>
<accession>A0A5J5DJR0</accession>
<organism evidence="2 3">
    <name type="scientific">Etheostoma spectabile</name>
    <name type="common">orangethroat darter</name>
    <dbReference type="NCBI Taxonomy" id="54343"/>
    <lineage>
        <taxon>Eukaryota</taxon>
        <taxon>Metazoa</taxon>
        <taxon>Chordata</taxon>
        <taxon>Craniata</taxon>
        <taxon>Vertebrata</taxon>
        <taxon>Euteleostomi</taxon>
        <taxon>Actinopterygii</taxon>
        <taxon>Neopterygii</taxon>
        <taxon>Teleostei</taxon>
        <taxon>Neoteleostei</taxon>
        <taxon>Acanthomorphata</taxon>
        <taxon>Eupercaria</taxon>
        <taxon>Perciformes</taxon>
        <taxon>Percoidei</taxon>
        <taxon>Percidae</taxon>
        <taxon>Etheostomatinae</taxon>
        <taxon>Etheostoma</taxon>
    </lineage>
</organism>
<keyword evidence="3" id="KW-1185">Reference proteome</keyword>
<evidence type="ECO:0000313" key="3">
    <source>
        <dbReference type="Proteomes" id="UP000327493"/>
    </source>
</evidence>
<sequence>MSYSSWITKGKHVFCSDRPRRLYEQSETSFEGVNYAPVLHLVCGCTLLSREVHKMLYCVSEDQAWSMSGKQHHQTNSQMHHRAASDIAM</sequence>
<name>A0A5J5DJR0_9PERO</name>
<dbReference type="EMBL" id="VOFY01000004">
    <property type="protein sequence ID" value="KAA8593522.1"/>
    <property type="molecule type" value="Genomic_DNA"/>
</dbReference>
<feature type="compositionally biased region" description="Polar residues" evidence="1">
    <location>
        <begin position="69"/>
        <end position="78"/>
    </location>
</feature>
<evidence type="ECO:0000313" key="2">
    <source>
        <dbReference type="EMBL" id="KAA8593522.1"/>
    </source>
</evidence>
<dbReference type="AlphaFoldDB" id="A0A5J5DJR0"/>
<feature type="region of interest" description="Disordered" evidence="1">
    <location>
        <begin position="69"/>
        <end position="89"/>
    </location>
</feature>
<gene>
    <name evidence="2" type="ORF">FQN60_009638</name>
</gene>
<reference evidence="2 3" key="1">
    <citation type="submission" date="2019-08" db="EMBL/GenBank/DDBJ databases">
        <title>A chromosome-level genome assembly, high-density linkage maps, and genome scans reveal the genomic architecture of hybrid incompatibilities underlying speciation via character displacement in darters (Percidae: Etheostominae).</title>
        <authorList>
            <person name="Moran R.L."/>
            <person name="Catchen J.M."/>
            <person name="Fuller R.C."/>
        </authorList>
    </citation>
    <scope>NUCLEOTIDE SEQUENCE [LARGE SCALE GENOMIC DNA]</scope>
    <source>
        <strain evidence="2">EspeVRDwgs_2016</strain>
        <tissue evidence="2">Muscle</tissue>
    </source>
</reference>
<proteinExistence type="predicted"/>